<keyword evidence="2" id="KW-0378">Hydrolase</keyword>
<dbReference type="EMBL" id="FOAF01000001">
    <property type="protein sequence ID" value="SEK94372.1"/>
    <property type="molecule type" value="Genomic_DNA"/>
</dbReference>
<organism evidence="2 3">
    <name type="scientific">Olivibacter domesticus</name>
    <name type="common">Pseudosphingobacterium domesticum</name>
    <dbReference type="NCBI Taxonomy" id="407022"/>
    <lineage>
        <taxon>Bacteria</taxon>
        <taxon>Pseudomonadati</taxon>
        <taxon>Bacteroidota</taxon>
        <taxon>Sphingobacteriia</taxon>
        <taxon>Sphingobacteriales</taxon>
        <taxon>Sphingobacteriaceae</taxon>
        <taxon>Olivibacter</taxon>
    </lineage>
</organism>
<dbReference type="AlphaFoldDB" id="A0A1H7L5U8"/>
<dbReference type="Pfam" id="PF01557">
    <property type="entry name" value="FAA_hydrolase"/>
    <property type="match status" value="1"/>
</dbReference>
<name>A0A1H7L5U8_OLID1</name>
<reference evidence="3" key="1">
    <citation type="submission" date="2016-10" db="EMBL/GenBank/DDBJ databases">
        <authorList>
            <person name="Varghese N."/>
            <person name="Submissions S."/>
        </authorList>
    </citation>
    <scope>NUCLEOTIDE SEQUENCE [LARGE SCALE GENOMIC DNA]</scope>
    <source>
        <strain evidence="3">DSM 18733</strain>
    </source>
</reference>
<dbReference type="Proteomes" id="UP000199421">
    <property type="component" value="Unassembled WGS sequence"/>
</dbReference>
<dbReference type="PANTHER" id="PTHR43211:SF1">
    <property type="entry name" value="BLL6422 PROTEIN"/>
    <property type="match status" value="1"/>
</dbReference>
<dbReference type="Gene3D" id="3.90.850.10">
    <property type="entry name" value="Fumarylacetoacetase-like, C-terminal domain"/>
    <property type="match status" value="1"/>
</dbReference>
<dbReference type="STRING" id="407022.SAMN05661044_01566"/>
<dbReference type="SUPFAM" id="SSF56529">
    <property type="entry name" value="FAH"/>
    <property type="match status" value="1"/>
</dbReference>
<gene>
    <name evidence="2" type="ORF">SAMN05661044_01566</name>
</gene>
<evidence type="ECO:0000259" key="1">
    <source>
        <dbReference type="Pfam" id="PF01557"/>
    </source>
</evidence>
<dbReference type="GO" id="GO:0016787">
    <property type="term" value="F:hydrolase activity"/>
    <property type="evidence" value="ECO:0007669"/>
    <property type="project" value="UniProtKB-KW"/>
</dbReference>
<dbReference type="OrthoDB" id="3766879at2"/>
<dbReference type="PANTHER" id="PTHR43211">
    <property type="entry name" value="FUMARYLACETOACETATE HYDROLASE"/>
    <property type="match status" value="1"/>
</dbReference>
<dbReference type="RefSeq" id="WP_093321458.1">
    <property type="nucleotide sequence ID" value="NZ_FOAF01000001.1"/>
</dbReference>
<evidence type="ECO:0000313" key="2">
    <source>
        <dbReference type="EMBL" id="SEK94372.1"/>
    </source>
</evidence>
<feature type="domain" description="Fumarylacetoacetase-like C-terminal" evidence="1">
    <location>
        <begin position="85"/>
        <end position="319"/>
    </location>
</feature>
<dbReference type="InterPro" id="IPR036663">
    <property type="entry name" value="Fumarylacetoacetase_C_sf"/>
</dbReference>
<accession>A0A1H7L5U8</accession>
<keyword evidence="3" id="KW-1185">Reference proteome</keyword>
<dbReference type="InterPro" id="IPR011234">
    <property type="entry name" value="Fumarylacetoacetase-like_C"/>
</dbReference>
<protein>
    <submittedName>
        <fullName evidence="2">Fumarylacetoacetate (FAA) hydrolase</fullName>
    </submittedName>
</protein>
<proteinExistence type="predicted"/>
<evidence type="ECO:0000313" key="3">
    <source>
        <dbReference type="Proteomes" id="UP000199421"/>
    </source>
</evidence>
<sequence length="333" mass="37236">MKLVSYQINFEERIGLYVNNTVYDLNSCDKHIPSKMGDFLAGEKKAMERAHMIFERLIEDPDFAERIKQPIRLLSPIPHPPSLRDAYAFRQHVQTARMNRGLNMIPTFDEFPVFYFSNHRAVYGEGPIHCLPDHFNQLDFELEVAIVINKRGRNIQAHVADDYIGGYMIMNDFSARGLQMQEMKLNLGPAKGKDFATALGPWLVTTDELAGHACPSPNGHVGNTFNLEMKAAVNGIEVSKGNLADMHWTFAEIIERISYGVELFPGDIIGSGTVGTGCFLELNGTGVRENSAYQEQWLNPGDEISLSVSGLGVLTNHIVKEDYIPGIFTMNPT</sequence>